<dbReference type="AlphaFoldDB" id="A0A803QGJ0"/>
<reference evidence="2" key="2">
    <citation type="submission" date="2021-03" db="UniProtKB">
        <authorList>
            <consortium name="EnsemblPlants"/>
        </authorList>
    </citation>
    <scope>IDENTIFICATION</scope>
</reference>
<protein>
    <recommendedName>
        <fullName evidence="4">Retrotransposon gag domain-containing protein</fullName>
    </recommendedName>
</protein>
<accession>A0A803QGJ0</accession>
<dbReference type="Gramene" id="evm.model.09.526">
    <property type="protein sequence ID" value="cds.evm.model.09.526"/>
    <property type="gene ID" value="evm.TU.09.526"/>
</dbReference>
<dbReference type="EMBL" id="UZAU01000723">
    <property type="status" value="NOT_ANNOTATED_CDS"/>
    <property type="molecule type" value="Genomic_DNA"/>
</dbReference>
<name>A0A803QGJ0_CANSA</name>
<evidence type="ECO:0000313" key="2">
    <source>
        <dbReference type="EnsemblPlants" id="cds.evm.model.09.526"/>
    </source>
</evidence>
<feature type="compositionally biased region" description="Polar residues" evidence="1">
    <location>
        <begin position="85"/>
        <end position="99"/>
    </location>
</feature>
<evidence type="ECO:0000313" key="3">
    <source>
        <dbReference type="Proteomes" id="UP000596661"/>
    </source>
</evidence>
<organism evidence="2 3">
    <name type="scientific">Cannabis sativa</name>
    <name type="common">Hemp</name>
    <name type="synonym">Marijuana</name>
    <dbReference type="NCBI Taxonomy" id="3483"/>
    <lineage>
        <taxon>Eukaryota</taxon>
        <taxon>Viridiplantae</taxon>
        <taxon>Streptophyta</taxon>
        <taxon>Embryophyta</taxon>
        <taxon>Tracheophyta</taxon>
        <taxon>Spermatophyta</taxon>
        <taxon>Magnoliopsida</taxon>
        <taxon>eudicotyledons</taxon>
        <taxon>Gunneridae</taxon>
        <taxon>Pentapetalae</taxon>
        <taxon>rosids</taxon>
        <taxon>fabids</taxon>
        <taxon>Rosales</taxon>
        <taxon>Cannabaceae</taxon>
        <taxon>Cannabis</taxon>
    </lineage>
</organism>
<reference evidence="2" key="1">
    <citation type="submission" date="2018-11" db="EMBL/GenBank/DDBJ databases">
        <authorList>
            <person name="Grassa J C."/>
        </authorList>
    </citation>
    <scope>NUCLEOTIDE SEQUENCE [LARGE SCALE GENOMIC DNA]</scope>
</reference>
<proteinExistence type="predicted"/>
<dbReference type="EnsemblPlants" id="evm.model.09.526">
    <property type="protein sequence ID" value="cds.evm.model.09.526"/>
    <property type="gene ID" value="evm.TU.09.526"/>
</dbReference>
<evidence type="ECO:0008006" key="4">
    <source>
        <dbReference type="Google" id="ProtNLM"/>
    </source>
</evidence>
<sequence>MTATEYATTFDRLAKFSSDEVVSDDARKAKFIRGLEEYIARDVIMAVKQSWVVKTYPQTLDLALNAKGVESLICKKCTQRKGMRKTSSGIGVSNKSFSPNDRKRKLDGPPVVGQNKIF</sequence>
<dbReference type="Proteomes" id="UP000596661">
    <property type="component" value="Chromosome 9"/>
</dbReference>
<keyword evidence="3" id="KW-1185">Reference proteome</keyword>
<evidence type="ECO:0000256" key="1">
    <source>
        <dbReference type="SAM" id="MobiDB-lite"/>
    </source>
</evidence>
<feature type="region of interest" description="Disordered" evidence="1">
    <location>
        <begin position="85"/>
        <end position="118"/>
    </location>
</feature>